<keyword evidence="3 4" id="KW-0408">Iron</keyword>
<evidence type="ECO:0000256" key="1">
    <source>
        <dbReference type="ARBA" id="ARBA00008056"/>
    </source>
</evidence>
<dbReference type="Proteomes" id="UP000001514">
    <property type="component" value="Unassembled WGS sequence"/>
</dbReference>
<dbReference type="InterPro" id="IPR005123">
    <property type="entry name" value="Oxoglu/Fe-dep_dioxygenase_dom"/>
</dbReference>
<evidence type="ECO:0000313" key="7">
    <source>
        <dbReference type="Proteomes" id="UP000001514"/>
    </source>
</evidence>
<evidence type="ECO:0000259" key="5">
    <source>
        <dbReference type="PROSITE" id="PS51471"/>
    </source>
</evidence>
<feature type="domain" description="Fe2OG dioxygenase" evidence="5">
    <location>
        <begin position="203"/>
        <end position="302"/>
    </location>
</feature>
<protein>
    <submittedName>
        <fullName evidence="6">2-oxoacid-dependent dioxygenase</fullName>
    </submittedName>
</protein>
<keyword evidence="4" id="KW-0560">Oxidoreductase</keyword>
<keyword evidence="7" id="KW-1185">Reference proteome</keyword>
<gene>
    <name evidence="6" type="ORF">SELMODRAFT_453315</name>
</gene>
<dbReference type="Gramene" id="EFJ06338">
    <property type="protein sequence ID" value="EFJ06338"/>
    <property type="gene ID" value="SELMODRAFT_453315"/>
</dbReference>
<dbReference type="GO" id="GO:0051213">
    <property type="term" value="F:dioxygenase activity"/>
    <property type="evidence" value="ECO:0007669"/>
    <property type="project" value="UniProtKB-KW"/>
</dbReference>
<evidence type="ECO:0000256" key="3">
    <source>
        <dbReference type="ARBA" id="ARBA00023004"/>
    </source>
</evidence>
<dbReference type="InterPro" id="IPR044861">
    <property type="entry name" value="IPNS-like_FE2OG_OXY"/>
</dbReference>
<dbReference type="PANTHER" id="PTHR47991">
    <property type="entry name" value="OXOGLUTARATE/IRON-DEPENDENT DIOXYGENASE"/>
    <property type="match status" value="1"/>
</dbReference>
<keyword evidence="6" id="KW-0223">Dioxygenase</keyword>
<dbReference type="HOGENOM" id="CLU_010119_16_3_1"/>
<name>D8TAK9_SELML</name>
<accession>D8TAK9</accession>
<dbReference type="InterPro" id="IPR050295">
    <property type="entry name" value="Plant_2OG-oxidoreductases"/>
</dbReference>
<dbReference type="Pfam" id="PF14226">
    <property type="entry name" value="DIOX_N"/>
    <property type="match status" value="1"/>
</dbReference>
<organism evidence="7">
    <name type="scientific">Selaginella moellendorffii</name>
    <name type="common">Spikemoss</name>
    <dbReference type="NCBI Taxonomy" id="88036"/>
    <lineage>
        <taxon>Eukaryota</taxon>
        <taxon>Viridiplantae</taxon>
        <taxon>Streptophyta</taxon>
        <taxon>Embryophyta</taxon>
        <taxon>Tracheophyta</taxon>
        <taxon>Lycopodiopsida</taxon>
        <taxon>Selaginellales</taxon>
        <taxon>Selaginellaceae</taxon>
        <taxon>Selaginella</taxon>
    </lineage>
</organism>
<dbReference type="InterPro" id="IPR026992">
    <property type="entry name" value="DIOX_N"/>
</dbReference>
<comment type="similarity">
    <text evidence="1 4">Belongs to the iron/ascorbate-dependent oxidoreductase family.</text>
</comment>
<dbReference type="AlphaFoldDB" id="D8TAK9"/>
<dbReference type="Pfam" id="PF03171">
    <property type="entry name" value="2OG-FeII_Oxy"/>
    <property type="match status" value="1"/>
</dbReference>
<evidence type="ECO:0000313" key="6">
    <source>
        <dbReference type="EMBL" id="EFJ06338.1"/>
    </source>
</evidence>
<dbReference type="Gene3D" id="2.60.120.330">
    <property type="entry name" value="B-lactam Antibiotic, Isopenicillin N Synthase, Chain"/>
    <property type="match status" value="1"/>
</dbReference>
<evidence type="ECO:0000256" key="2">
    <source>
        <dbReference type="ARBA" id="ARBA00022723"/>
    </source>
</evidence>
<dbReference type="GO" id="GO:0046872">
    <property type="term" value="F:metal ion binding"/>
    <property type="evidence" value="ECO:0007669"/>
    <property type="project" value="UniProtKB-KW"/>
</dbReference>
<sequence length="351" mass="39532">MGTAANLDAILGESLTIEDYYVTDPGDRPTVPHNAYDDASDTIPCLHLARIRASSGEDRKRMLEEVRDAVCEWGFFRVVAHGVDEKLVDDTVAWARGIFDMDLETKLKSLVDDSSGSLAGYHCGVVKQNKSWQESFHSWADPSDFKIAAEKLWPSSEEIKYVLEMHYKFSMAMEELALEILQLLEETLGVTSGDFTRHWERLKRTLVRFNWYPPCEEPGLVLGAGSHTDPDIITILLQDEVGGLQLLKDSKWIACKPLHGSFVVNVGDCLQVLSNDFLPSLQHRAVLNKEKARLSVVTFVLPKVNATIEPSSHLVDEDHPAAFRRLMFEEIINAAKEMKFKGKEVLSLFRV</sequence>
<keyword evidence="2 4" id="KW-0479">Metal-binding</keyword>
<proteinExistence type="inferred from homology"/>
<dbReference type="InParanoid" id="D8TAK9"/>
<dbReference type="InterPro" id="IPR027443">
    <property type="entry name" value="IPNS-like_sf"/>
</dbReference>
<reference evidence="6 7" key="1">
    <citation type="journal article" date="2011" name="Science">
        <title>The Selaginella genome identifies genetic changes associated with the evolution of vascular plants.</title>
        <authorList>
            <person name="Banks J.A."/>
            <person name="Nishiyama T."/>
            <person name="Hasebe M."/>
            <person name="Bowman J.L."/>
            <person name="Gribskov M."/>
            <person name="dePamphilis C."/>
            <person name="Albert V.A."/>
            <person name="Aono N."/>
            <person name="Aoyama T."/>
            <person name="Ambrose B.A."/>
            <person name="Ashton N.W."/>
            <person name="Axtell M.J."/>
            <person name="Barker E."/>
            <person name="Barker M.S."/>
            <person name="Bennetzen J.L."/>
            <person name="Bonawitz N.D."/>
            <person name="Chapple C."/>
            <person name="Cheng C."/>
            <person name="Correa L.G."/>
            <person name="Dacre M."/>
            <person name="DeBarry J."/>
            <person name="Dreyer I."/>
            <person name="Elias M."/>
            <person name="Engstrom E.M."/>
            <person name="Estelle M."/>
            <person name="Feng L."/>
            <person name="Finet C."/>
            <person name="Floyd S.K."/>
            <person name="Frommer W.B."/>
            <person name="Fujita T."/>
            <person name="Gramzow L."/>
            <person name="Gutensohn M."/>
            <person name="Harholt J."/>
            <person name="Hattori M."/>
            <person name="Heyl A."/>
            <person name="Hirai T."/>
            <person name="Hiwatashi Y."/>
            <person name="Ishikawa M."/>
            <person name="Iwata M."/>
            <person name="Karol K.G."/>
            <person name="Koehler B."/>
            <person name="Kolukisaoglu U."/>
            <person name="Kubo M."/>
            <person name="Kurata T."/>
            <person name="Lalonde S."/>
            <person name="Li K."/>
            <person name="Li Y."/>
            <person name="Litt A."/>
            <person name="Lyons E."/>
            <person name="Manning G."/>
            <person name="Maruyama T."/>
            <person name="Michael T.P."/>
            <person name="Mikami K."/>
            <person name="Miyazaki S."/>
            <person name="Morinaga S."/>
            <person name="Murata T."/>
            <person name="Mueller-Roeber B."/>
            <person name="Nelson D.R."/>
            <person name="Obara M."/>
            <person name="Oguri Y."/>
            <person name="Olmstead R.G."/>
            <person name="Onodera N."/>
            <person name="Petersen B.L."/>
            <person name="Pils B."/>
            <person name="Prigge M."/>
            <person name="Rensing S.A."/>
            <person name="Riano-Pachon D.M."/>
            <person name="Roberts A.W."/>
            <person name="Sato Y."/>
            <person name="Scheller H.V."/>
            <person name="Schulz B."/>
            <person name="Schulz C."/>
            <person name="Shakirov E.V."/>
            <person name="Shibagaki N."/>
            <person name="Shinohara N."/>
            <person name="Shippen D.E."/>
            <person name="Soerensen I."/>
            <person name="Sotooka R."/>
            <person name="Sugimoto N."/>
            <person name="Sugita M."/>
            <person name="Sumikawa N."/>
            <person name="Tanurdzic M."/>
            <person name="Theissen G."/>
            <person name="Ulvskov P."/>
            <person name="Wakazuki S."/>
            <person name="Weng J.K."/>
            <person name="Willats W.W."/>
            <person name="Wipf D."/>
            <person name="Wolf P.G."/>
            <person name="Yang L."/>
            <person name="Zimmer A.D."/>
            <person name="Zhu Q."/>
            <person name="Mitros T."/>
            <person name="Hellsten U."/>
            <person name="Loque D."/>
            <person name="Otillar R."/>
            <person name="Salamov A."/>
            <person name="Schmutz J."/>
            <person name="Shapiro H."/>
            <person name="Lindquist E."/>
            <person name="Lucas S."/>
            <person name="Rokhsar D."/>
            <person name="Grigoriev I.V."/>
        </authorList>
    </citation>
    <scope>NUCLEOTIDE SEQUENCE [LARGE SCALE GENOMIC DNA]</scope>
</reference>
<dbReference type="EMBL" id="GL377703">
    <property type="protein sequence ID" value="EFJ06338.1"/>
    <property type="molecule type" value="Genomic_DNA"/>
</dbReference>
<dbReference type="PROSITE" id="PS51471">
    <property type="entry name" value="FE2OG_OXY"/>
    <property type="match status" value="1"/>
</dbReference>
<dbReference type="KEGG" id="smo:SELMODRAFT_453315"/>
<dbReference type="eggNOG" id="KOG0143">
    <property type="taxonomic scope" value="Eukaryota"/>
</dbReference>
<evidence type="ECO:0000256" key="4">
    <source>
        <dbReference type="RuleBase" id="RU003682"/>
    </source>
</evidence>
<dbReference type="SUPFAM" id="SSF51197">
    <property type="entry name" value="Clavaminate synthase-like"/>
    <property type="match status" value="1"/>
</dbReference>